<dbReference type="Pfam" id="PF04932">
    <property type="entry name" value="Wzy_C"/>
    <property type="match status" value="1"/>
</dbReference>
<name>A0A7X0XJK6_9LIST</name>
<evidence type="ECO:0000313" key="7">
    <source>
        <dbReference type="Proteomes" id="UP000541955"/>
    </source>
</evidence>
<sequence>MLFISIGLWEVITGMHLPRSGSTFYITTTSEHQPTGFQFNTNDYAALLTILFPVVINEMSKWKKRAAIIAISIISVVAVYLVIVTFSRMAMLVILIEVIILLVSWMRIWIFVGIILGGLGVALVSYYFKWSLIIQLFSDITRAFTDKNGSTLERMEMYKATWSLIRDSHFIGIGAGMLPTHLSTVMYGFENASASYWSPHNYWLEVLANGGIIAFIPLISFFILYFIASLYYWVIARWKVESAVPFLIGVAFVFASIGLSGTFDKMFLGLGLGIGMSILNIYYIERDGKELSNQI</sequence>
<dbReference type="OrthoDB" id="9255580at2"/>
<keyword evidence="4" id="KW-0472">Membrane</keyword>
<evidence type="ECO:0000256" key="2">
    <source>
        <dbReference type="ARBA" id="ARBA00022692"/>
    </source>
</evidence>
<evidence type="ECO:0000256" key="4">
    <source>
        <dbReference type="ARBA" id="ARBA00023136"/>
    </source>
</evidence>
<comment type="caution">
    <text evidence="6">The sequence shown here is derived from an EMBL/GenBank/DDBJ whole genome shotgun (WGS) entry which is preliminary data.</text>
</comment>
<dbReference type="Proteomes" id="UP000541955">
    <property type="component" value="Unassembled WGS sequence"/>
</dbReference>
<dbReference type="GO" id="GO:0016020">
    <property type="term" value="C:membrane"/>
    <property type="evidence" value="ECO:0007669"/>
    <property type="project" value="UniProtKB-SubCell"/>
</dbReference>
<dbReference type="EMBL" id="JAARRW010000003">
    <property type="protein sequence ID" value="MBC1562187.1"/>
    <property type="molecule type" value="Genomic_DNA"/>
</dbReference>
<dbReference type="GO" id="GO:0016874">
    <property type="term" value="F:ligase activity"/>
    <property type="evidence" value="ECO:0007669"/>
    <property type="project" value="UniProtKB-KW"/>
</dbReference>
<dbReference type="PANTHER" id="PTHR37422:SF13">
    <property type="entry name" value="LIPOPOLYSACCHARIDE BIOSYNTHESIS PROTEIN PA4999-RELATED"/>
    <property type="match status" value="1"/>
</dbReference>
<accession>A0A7X0XJK6</accession>
<evidence type="ECO:0000313" key="6">
    <source>
        <dbReference type="EMBL" id="MBC1562187.1"/>
    </source>
</evidence>
<keyword evidence="2" id="KW-0812">Transmembrane</keyword>
<reference evidence="6 7" key="1">
    <citation type="submission" date="2020-03" db="EMBL/GenBank/DDBJ databases">
        <title>Soil Listeria distribution.</title>
        <authorList>
            <person name="Liao J."/>
            <person name="Wiedmann M."/>
        </authorList>
    </citation>
    <scope>NUCLEOTIDE SEQUENCE [LARGE SCALE GENOMIC DNA]</scope>
    <source>
        <strain evidence="6 7">FSL L7-1387</strain>
    </source>
</reference>
<feature type="domain" description="O-antigen ligase-related" evidence="5">
    <location>
        <begin position="74"/>
        <end position="218"/>
    </location>
</feature>
<keyword evidence="3" id="KW-1133">Transmembrane helix</keyword>
<evidence type="ECO:0000259" key="5">
    <source>
        <dbReference type="Pfam" id="PF04932"/>
    </source>
</evidence>
<dbReference type="PANTHER" id="PTHR37422">
    <property type="entry name" value="TEICHURONIC ACID BIOSYNTHESIS PROTEIN TUAE"/>
    <property type="match status" value="1"/>
</dbReference>
<protein>
    <submittedName>
        <fullName evidence="6">O-antigen ligase family protein</fullName>
    </submittedName>
</protein>
<dbReference type="InterPro" id="IPR007016">
    <property type="entry name" value="O-antigen_ligase-rel_domated"/>
</dbReference>
<evidence type="ECO:0000256" key="3">
    <source>
        <dbReference type="ARBA" id="ARBA00022989"/>
    </source>
</evidence>
<dbReference type="InterPro" id="IPR051533">
    <property type="entry name" value="WaaL-like"/>
</dbReference>
<proteinExistence type="predicted"/>
<evidence type="ECO:0000256" key="1">
    <source>
        <dbReference type="ARBA" id="ARBA00004141"/>
    </source>
</evidence>
<comment type="subcellular location">
    <subcellularLocation>
        <location evidence="1">Membrane</location>
        <topology evidence="1">Multi-pass membrane protein</topology>
    </subcellularLocation>
</comment>
<keyword evidence="6" id="KW-0436">Ligase</keyword>
<gene>
    <name evidence="6" type="ORF">HB902_08870</name>
</gene>
<organism evidence="6 7">
    <name type="scientific">Listeria booriae</name>
    <dbReference type="NCBI Taxonomy" id="1552123"/>
    <lineage>
        <taxon>Bacteria</taxon>
        <taxon>Bacillati</taxon>
        <taxon>Bacillota</taxon>
        <taxon>Bacilli</taxon>
        <taxon>Bacillales</taxon>
        <taxon>Listeriaceae</taxon>
        <taxon>Listeria</taxon>
    </lineage>
</organism>
<dbReference type="AlphaFoldDB" id="A0A7X0XJK6"/>